<feature type="binding site" evidence="10">
    <location>
        <position position="83"/>
    </location>
    <ligand>
        <name>ATP</name>
        <dbReference type="ChEBI" id="CHEBI:30616"/>
    </ligand>
</feature>
<dbReference type="STRING" id="747725.A0A168I1P9"/>
<evidence type="ECO:0000313" key="15">
    <source>
        <dbReference type="Proteomes" id="UP000077051"/>
    </source>
</evidence>
<feature type="binding site" evidence="10">
    <location>
        <position position="113"/>
    </location>
    <ligand>
        <name>ATP</name>
        <dbReference type="ChEBI" id="CHEBI:30616"/>
    </ligand>
</feature>
<dbReference type="GO" id="GO:0005524">
    <property type="term" value="F:ATP binding"/>
    <property type="evidence" value="ECO:0007669"/>
    <property type="project" value="UniProtKB-KW"/>
</dbReference>
<organism evidence="14 15">
    <name type="scientific">Mucor lusitanicus CBS 277.49</name>
    <dbReference type="NCBI Taxonomy" id="747725"/>
    <lineage>
        <taxon>Eukaryota</taxon>
        <taxon>Fungi</taxon>
        <taxon>Fungi incertae sedis</taxon>
        <taxon>Mucoromycota</taxon>
        <taxon>Mucoromycotina</taxon>
        <taxon>Mucoromycetes</taxon>
        <taxon>Mucorales</taxon>
        <taxon>Mucorineae</taxon>
        <taxon>Mucoraceae</taxon>
        <taxon>Mucor</taxon>
    </lineage>
</organism>
<feature type="compositionally biased region" description="Polar residues" evidence="12">
    <location>
        <begin position="110"/>
        <end position="123"/>
    </location>
</feature>
<proteinExistence type="inferred from homology"/>
<dbReference type="VEuPathDB" id="FungiDB:MUCCIDRAFT_17522"/>
<evidence type="ECO:0000313" key="14">
    <source>
        <dbReference type="EMBL" id="OAC99442.1"/>
    </source>
</evidence>
<evidence type="ECO:0000256" key="8">
    <source>
        <dbReference type="ARBA" id="ARBA00022840"/>
    </source>
</evidence>
<dbReference type="GO" id="GO:0006241">
    <property type="term" value="P:CTP biosynthetic process"/>
    <property type="evidence" value="ECO:0007669"/>
    <property type="project" value="InterPro"/>
</dbReference>
<keyword evidence="9" id="KW-0966">Cell projection</keyword>
<evidence type="ECO:0000256" key="11">
    <source>
        <dbReference type="RuleBase" id="RU004011"/>
    </source>
</evidence>
<feature type="non-terminal residue" evidence="14">
    <location>
        <position position="139"/>
    </location>
</feature>
<keyword evidence="6" id="KW-0418">Kinase</keyword>
<dbReference type="PRINTS" id="PR01243">
    <property type="entry name" value="NUCDPKINASE"/>
</dbReference>
<dbReference type="SUPFAM" id="SSF54919">
    <property type="entry name" value="Nucleoside diphosphate kinase, NDK"/>
    <property type="match status" value="1"/>
</dbReference>
<accession>A0A168I1P9</accession>
<gene>
    <name evidence="14" type="ORF">MUCCIDRAFT_17522</name>
</gene>
<feature type="binding site" evidence="10">
    <location>
        <position position="89"/>
    </location>
    <ligand>
        <name>ATP</name>
        <dbReference type="ChEBI" id="CHEBI:30616"/>
    </ligand>
</feature>
<feature type="non-terminal residue" evidence="14">
    <location>
        <position position="1"/>
    </location>
</feature>
<dbReference type="GO" id="GO:0006228">
    <property type="term" value="P:UTP biosynthetic process"/>
    <property type="evidence" value="ECO:0007669"/>
    <property type="project" value="InterPro"/>
</dbReference>
<evidence type="ECO:0000259" key="13">
    <source>
        <dbReference type="SMART" id="SM00562"/>
    </source>
</evidence>
<dbReference type="AlphaFoldDB" id="A0A168I1P9"/>
<comment type="similarity">
    <text evidence="2 10 11">Belongs to the NDK family.</text>
</comment>
<dbReference type="GO" id="GO:0006183">
    <property type="term" value="P:GTP biosynthetic process"/>
    <property type="evidence" value="ECO:0007669"/>
    <property type="project" value="InterPro"/>
</dbReference>
<dbReference type="PANTHER" id="PTHR46161">
    <property type="entry name" value="NUCLEOSIDE DIPHOSPHATE KINASE"/>
    <property type="match status" value="1"/>
</dbReference>
<dbReference type="InterPro" id="IPR034907">
    <property type="entry name" value="NDK-like_dom"/>
</dbReference>
<dbReference type="InterPro" id="IPR036850">
    <property type="entry name" value="NDK-like_dom_sf"/>
</dbReference>
<feature type="binding site" evidence="10">
    <location>
        <position position="55"/>
    </location>
    <ligand>
        <name>ATP</name>
        <dbReference type="ChEBI" id="CHEBI:30616"/>
    </ligand>
</feature>
<keyword evidence="4" id="KW-0808">Transferase</keyword>
<dbReference type="Proteomes" id="UP000077051">
    <property type="component" value="Unassembled WGS sequence"/>
</dbReference>
<feature type="region of interest" description="Disordered" evidence="12">
    <location>
        <begin position="106"/>
        <end position="127"/>
    </location>
</feature>
<evidence type="ECO:0000256" key="10">
    <source>
        <dbReference type="PROSITE-ProRule" id="PRU00706"/>
    </source>
</evidence>
<keyword evidence="5" id="KW-0547">Nucleotide-binding</keyword>
<evidence type="ECO:0000256" key="3">
    <source>
        <dbReference type="ARBA" id="ARBA00017632"/>
    </source>
</evidence>
<dbReference type="Gene3D" id="3.30.70.141">
    <property type="entry name" value="Nucleoside diphosphate kinase-like domain"/>
    <property type="match status" value="1"/>
</dbReference>
<keyword evidence="7" id="KW-0378">Hydrolase</keyword>
<dbReference type="GO" id="GO:0005929">
    <property type="term" value="C:cilium"/>
    <property type="evidence" value="ECO:0007669"/>
    <property type="project" value="UniProtKB-SubCell"/>
</dbReference>
<evidence type="ECO:0000256" key="4">
    <source>
        <dbReference type="ARBA" id="ARBA00022679"/>
    </source>
</evidence>
<comment type="subcellular location">
    <subcellularLocation>
        <location evidence="1">Cell projection</location>
        <location evidence="1">Cilium</location>
    </subcellularLocation>
</comment>
<feature type="binding site" evidence="10">
    <location>
        <position position="7"/>
    </location>
    <ligand>
        <name>ATP</name>
        <dbReference type="ChEBI" id="CHEBI:30616"/>
    </ligand>
</feature>
<dbReference type="SMART" id="SM00562">
    <property type="entry name" value="NDK"/>
    <property type="match status" value="1"/>
</dbReference>
<dbReference type="GO" id="GO:0016787">
    <property type="term" value="F:hydrolase activity"/>
    <property type="evidence" value="ECO:0007669"/>
    <property type="project" value="UniProtKB-KW"/>
</dbReference>
<evidence type="ECO:0000256" key="12">
    <source>
        <dbReference type="SAM" id="MobiDB-lite"/>
    </source>
</evidence>
<dbReference type="PANTHER" id="PTHR46161:SF3">
    <property type="entry name" value="NUCLEOSIDE DIPHOSPHATE KINASE DDB_G0292928-RELATED"/>
    <property type="match status" value="1"/>
</dbReference>
<dbReference type="GO" id="GO:0004550">
    <property type="term" value="F:nucleoside diphosphate kinase activity"/>
    <property type="evidence" value="ECO:0007669"/>
    <property type="project" value="InterPro"/>
</dbReference>
<sequence length="139" mass="15595">RTLALIKPDAMQANRKDDIIAKIKENGFRIVQEQQLQLSKEKAGLFYKEHQGKPFYQDLTSWMSSAPIYALVLEKQDAVQAWRALMGPTNSNKARDVEPNSIRALFGTDGSHNATHGSDSQASAEREIALIFENDEPHV</sequence>
<comment type="caution">
    <text evidence="14">The sequence shown here is derived from an EMBL/GenBank/DDBJ whole genome shotgun (WGS) entry which is preliminary data.</text>
</comment>
<evidence type="ECO:0000256" key="9">
    <source>
        <dbReference type="ARBA" id="ARBA00023273"/>
    </source>
</evidence>
<evidence type="ECO:0000256" key="7">
    <source>
        <dbReference type="ARBA" id="ARBA00022801"/>
    </source>
</evidence>
<dbReference type="OrthoDB" id="2162449at2759"/>
<dbReference type="FunFam" id="3.30.70.141:FF:000010">
    <property type="entry name" value="Nucleoside diphosphate kinase 7"/>
    <property type="match status" value="1"/>
</dbReference>
<evidence type="ECO:0000256" key="5">
    <source>
        <dbReference type="ARBA" id="ARBA00022741"/>
    </source>
</evidence>
<evidence type="ECO:0000256" key="1">
    <source>
        <dbReference type="ARBA" id="ARBA00004138"/>
    </source>
</evidence>
<dbReference type="Pfam" id="PF00334">
    <property type="entry name" value="NDK"/>
    <property type="match status" value="1"/>
</dbReference>
<name>A0A168I1P9_MUCCL</name>
<keyword evidence="15" id="KW-1185">Reference proteome</keyword>
<dbReference type="EMBL" id="AMYB01000008">
    <property type="protein sequence ID" value="OAC99442.1"/>
    <property type="molecule type" value="Genomic_DNA"/>
</dbReference>
<keyword evidence="8" id="KW-0067">ATP-binding</keyword>
<protein>
    <recommendedName>
        <fullName evidence="3">Nucleoside diphosphate kinase</fullName>
    </recommendedName>
</protein>
<dbReference type="InterPro" id="IPR001564">
    <property type="entry name" value="Nucleoside_diP_kinase"/>
</dbReference>
<dbReference type="PROSITE" id="PS51374">
    <property type="entry name" value="NDPK_LIKE"/>
    <property type="match status" value="1"/>
</dbReference>
<feature type="domain" description="Nucleoside diphosphate kinase-like" evidence="13">
    <location>
        <begin position="1"/>
        <end position="139"/>
    </location>
</feature>
<reference evidence="14 15" key="1">
    <citation type="submission" date="2015-06" db="EMBL/GenBank/DDBJ databases">
        <title>Expansion of signal transduction pathways in fungi by whole-genome duplication.</title>
        <authorList>
            <consortium name="DOE Joint Genome Institute"/>
            <person name="Corrochano L.M."/>
            <person name="Kuo A."/>
            <person name="Marcet-Houben M."/>
            <person name="Polaino S."/>
            <person name="Salamov A."/>
            <person name="Villalobos J.M."/>
            <person name="Alvarez M.I."/>
            <person name="Avalos J."/>
            <person name="Benito E.P."/>
            <person name="Benoit I."/>
            <person name="Burger G."/>
            <person name="Camino L.P."/>
            <person name="Canovas D."/>
            <person name="Cerda-Olmedo E."/>
            <person name="Cheng J.-F."/>
            <person name="Dominguez A."/>
            <person name="Elias M."/>
            <person name="Eslava A.P."/>
            <person name="Glaser F."/>
            <person name="Grimwood J."/>
            <person name="Gutierrez G."/>
            <person name="Heitman J."/>
            <person name="Henrissat B."/>
            <person name="Iturriaga E.A."/>
            <person name="Lang B.F."/>
            <person name="Lavin J.L."/>
            <person name="Lee S."/>
            <person name="Li W."/>
            <person name="Lindquist E."/>
            <person name="Lopez-Garcia S."/>
            <person name="Luque E.M."/>
            <person name="Marcos A.T."/>
            <person name="Martin J."/>
            <person name="Mccluskey K."/>
            <person name="Medina H.R."/>
            <person name="Miralles-Duran A."/>
            <person name="Miyazaki A."/>
            <person name="Munoz-Torres E."/>
            <person name="Oguiza J.A."/>
            <person name="Ohm R."/>
            <person name="Olmedo M."/>
            <person name="Orejas M."/>
            <person name="Ortiz-Castellanos L."/>
            <person name="Pisabarro A.G."/>
            <person name="Rodriguez-Romero J."/>
            <person name="Ruiz-Herrera J."/>
            <person name="Ruiz-Vazquez R."/>
            <person name="Sanz C."/>
            <person name="Schackwitz W."/>
            <person name="Schmutz J."/>
            <person name="Shahriari M."/>
            <person name="Shelest E."/>
            <person name="Silva-Franco F."/>
            <person name="Soanes D."/>
            <person name="Syed K."/>
            <person name="Tagua V.G."/>
            <person name="Talbot N.J."/>
            <person name="Thon M."/>
            <person name="De Vries R.P."/>
            <person name="Wiebenga A."/>
            <person name="Yadav J.S."/>
            <person name="Braun E.L."/>
            <person name="Baker S."/>
            <person name="Garre V."/>
            <person name="Horwitz B."/>
            <person name="Torres-Martinez S."/>
            <person name="Idnurm A."/>
            <person name="Herrera-Estrella A."/>
            <person name="Gabaldon T."/>
            <person name="Grigoriev I.V."/>
        </authorList>
    </citation>
    <scope>NUCLEOTIDE SEQUENCE [LARGE SCALE GENOMIC DNA]</scope>
    <source>
        <strain evidence="14 15">CBS 277.49</strain>
    </source>
</reference>
<evidence type="ECO:0000256" key="2">
    <source>
        <dbReference type="ARBA" id="ARBA00008142"/>
    </source>
</evidence>
<evidence type="ECO:0000256" key="6">
    <source>
        <dbReference type="ARBA" id="ARBA00022777"/>
    </source>
</evidence>
<feature type="active site" description="Pros-phosphohistidine intermediate" evidence="10">
    <location>
        <position position="116"/>
    </location>
</feature>
<feature type="binding site" evidence="10">
    <location>
        <position position="103"/>
    </location>
    <ligand>
        <name>ATP</name>
        <dbReference type="ChEBI" id="CHEBI:30616"/>
    </ligand>
</feature>